<dbReference type="EMBL" id="NCVQ01000002">
    <property type="protein sequence ID" value="PWZ44784.1"/>
    <property type="molecule type" value="Genomic_DNA"/>
</dbReference>
<dbReference type="AlphaFoldDB" id="A0A3L6G873"/>
<organism evidence="1 2">
    <name type="scientific">Zea mays</name>
    <name type="common">Maize</name>
    <dbReference type="NCBI Taxonomy" id="4577"/>
    <lineage>
        <taxon>Eukaryota</taxon>
        <taxon>Viridiplantae</taxon>
        <taxon>Streptophyta</taxon>
        <taxon>Embryophyta</taxon>
        <taxon>Tracheophyta</taxon>
        <taxon>Spermatophyta</taxon>
        <taxon>Magnoliopsida</taxon>
        <taxon>Liliopsida</taxon>
        <taxon>Poales</taxon>
        <taxon>Poaceae</taxon>
        <taxon>PACMAD clade</taxon>
        <taxon>Panicoideae</taxon>
        <taxon>Andropogonodae</taxon>
        <taxon>Andropogoneae</taxon>
        <taxon>Tripsacinae</taxon>
        <taxon>Zea</taxon>
    </lineage>
</organism>
<accession>A0A3L6G873</accession>
<dbReference type="Proteomes" id="UP000251960">
    <property type="component" value="Chromosome 10"/>
</dbReference>
<reference evidence="1 2" key="1">
    <citation type="journal article" date="2018" name="Nat. Genet.">
        <title>Extensive intraspecific gene order and gene structural variations between Mo17 and other maize genomes.</title>
        <authorList>
            <person name="Sun S."/>
            <person name="Zhou Y."/>
            <person name="Chen J."/>
            <person name="Shi J."/>
            <person name="Zhao H."/>
            <person name="Zhao H."/>
            <person name="Song W."/>
            <person name="Zhang M."/>
            <person name="Cui Y."/>
            <person name="Dong X."/>
            <person name="Liu H."/>
            <person name="Ma X."/>
            <person name="Jiao Y."/>
            <person name="Wang B."/>
            <person name="Wei X."/>
            <person name="Stein J.C."/>
            <person name="Glaubitz J.C."/>
            <person name="Lu F."/>
            <person name="Yu G."/>
            <person name="Liang C."/>
            <person name="Fengler K."/>
            <person name="Li B."/>
            <person name="Rafalski A."/>
            <person name="Schnable P.S."/>
            <person name="Ware D.H."/>
            <person name="Buckler E.S."/>
            <person name="Lai J."/>
        </authorList>
    </citation>
    <scope>NUCLEOTIDE SEQUENCE [LARGE SCALE GENOMIC DNA]</scope>
    <source>
        <strain evidence="2">cv. Missouri 17</strain>
        <tissue evidence="1">Seedling</tissue>
    </source>
</reference>
<proteinExistence type="predicted"/>
<name>A0A3L6G873_MAIZE</name>
<sequence>MHKHLKLGQIRIQIVS</sequence>
<protein>
    <submittedName>
        <fullName evidence="1">Uncharacterized protein</fullName>
    </submittedName>
</protein>
<comment type="caution">
    <text evidence="1">The sequence shown here is derived from an EMBL/GenBank/DDBJ whole genome shotgun (WGS) entry which is preliminary data.</text>
</comment>
<evidence type="ECO:0000313" key="2">
    <source>
        <dbReference type="Proteomes" id="UP000251960"/>
    </source>
</evidence>
<evidence type="ECO:0000313" key="1">
    <source>
        <dbReference type="EMBL" id="PWZ44784.1"/>
    </source>
</evidence>
<gene>
    <name evidence="1" type="ORF">Zm00014a_036302</name>
</gene>